<keyword evidence="1" id="KW-0732">Signal</keyword>
<dbReference type="EMBL" id="CP126980">
    <property type="protein sequence ID" value="WIN00260.1"/>
    <property type="molecule type" value="Genomic_DNA"/>
</dbReference>
<feature type="chain" id="PRO_5046369754" evidence="1">
    <location>
        <begin position="31"/>
        <end position="298"/>
    </location>
</feature>
<evidence type="ECO:0000256" key="1">
    <source>
        <dbReference type="SAM" id="SignalP"/>
    </source>
</evidence>
<feature type="signal peptide" evidence="1">
    <location>
        <begin position="1"/>
        <end position="30"/>
    </location>
</feature>
<dbReference type="Gene3D" id="2.115.10.10">
    <property type="entry name" value="Tachylectin 2"/>
    <property type="match status" value="1"/>
</dbReference>
<evidence type="ECO:0000313" key="2">
    <source>
        <dbReference type="EMBL" id="WIN00260.1"/>
    </source>
</evidence>
<evidence type="ECO:0000313" key="3">
    <source>
        <dbReference type="Proteomes" id="UP001240150"/>
    </source>
</evidence>
<reference evidence="2 3" key="1">
    <citation type="submission" date="2023-06" db="EMBL/GenBank/DDBJ databases">
        <authorList>
            <person name="Yushchuk O."/>
            <person name="Binda E."/>
            <person name="Ruckert-Reed C."/>
            <person name="Fedorenko V."/>
            <person name="Kalinowski J."/>
            <person name="Marinelli F."/>
        </authorList>
    </citation>
    <scope>NUCLEOTIDE SEQUENCE [LARGE SCALE GENOMIC DNA]</scope>
    <source>
        <strain evidence="2 3">NRRL 3884</strain>
    </source>
</reference>
<accession>A0ABY8WUY5</accession>
<sequence length="298" mass="32281">MTRRRLLGATAGAAVATGLGSLATATPAAAARTKNLFLSGQTGNLSLITPAGEMLMYYHNEWQYGGPSIIGPQPRGSGWNRYGLIATSGMYGSYDNLYIGLASDGVYAYYWSQGENRWRNDGAPVWTAPRTGSWANTRLFFGGGTNQGNANSGGTYFYTIDTAGTLYRHIYEGLPGEGGQWSRDSGTRIGVGWDFTYVTADTLNVFWGVKPNGDLYWYRYSGPTNGDITGWQGGTVVGTGWLGGTYGYQTVQSAGAGGLYMIDRNGDLRWNKELNYWVGEPTWQYPTGGGRILGPGWM</sequence>
<dbReference type="Proteomes" id="UP001240150">
    <property type="component" value="Chromosome"/>
</dbReference>
<dbReference type="RefSeq" id="WP_284921770.1">
    <property type="nucleotide sequence ID" value="NZ_CP126980.1"/>
</dbReference>
<gene>
    <name evidence="2" type="ORF">ACTOB_003955</name>
</gene>
<proteinExistence type="predicted"/>
<protein>
    <submittedName>
        <fullName evidence="2">Tachylectin-related carbohydrate-binding protein</fullName>
    </submittedName>
</protein>
<dbReference type="InterPro" id="IPR006311">
    <property type="entry name" value="TAT_signal"/>
</dbReference>
<keyword evidence="3" id="KW-1185">Reference proteome</keyword>
<name>A0ABY8WUY5_9ACTN</name>
<organism evidence="2 3">
    <name type="scientific">Actinoplanes oblitus</name>
    <dbReference type="NCBI Taxonomy" id="3040509"/>
    <lineage>
        <taxon>Bacteria</taxon>
        <taxon>Bacillati</taxon>
        <taxon>Actinomycetota</taxon>
        <taxon>Actinomycetes</taxon>
        <taxon>Micromonosporales</taxon>
        <taxon>Micromonosporaceae</taxon>
        <taxon>Actinoplanes</taxon>
    </lineage>
</organism>
<dbReference type="PROSITE" id="PS51318">
    <property type="entry name" value="TAT"/>
    <property type="match status" value="1"/>
</dbReference>